<dbReference type="InterPro" id="IPR002293">
    <property type="entry name" value="AA/rel_permease1"/>
</dbReference>
<evidence type="ECO:0000256" key="6">
    <source>
        <dbReference type="SAM" id="Phobius"/>
    </source>
</evidence>
<dbReference type="Proteomes" id="UP000248961">
    <property type="component" value="Unassembled WGS sequence"/>
</dbReference>
<keyword evidence="2" id="KW-0813">Transport</keyword>
<evidence type="ECO:0000256" key="3">
    <source>
        <dbReference type="ARBA" id="ARBA00022692"/>
    </source>
</evidence>
<feature type="transmembrane region" description="Helical" evidence="6">
    <location>
        <begin position="248"/>
        <end position="266"/>
    </location>
</feature>
<feature type="transmembrane region" description="Helical" evidence="6">
    <location>
        <begin position="91"/>
        <end position="112"/>
    </location>
</feature>
<comment type="subcellular location">
    <subcellularLocation>
        <location evidence="1">Membrane</location>
        <topology evidence="1">Multi-pass membrane protein</topology>
    </subcellularLocation>
</comment>
<feature type="transmembrane region" description="Helical" evidence="6">
    <location>
        <begin position="133"/>
        <end position="156"/>
    </location>
</feature>
<dbReference type="Pfam" id="PF13520">
    <property type="entry name" value="AA_permease_2"/>
    <property type="match status" value="1"/>
</dbReference>
<evidence type="ECO:0000313" key="8">
    <source>
        <dbReference type="Proteomes" id="UP000248961"/>
    </source>
</evidence>
<dbReference type="AlphaFoldDB" id="A0A395IC80"/>
<accession>A0A395IC80</accession>
<feature type="transmembrane region" description="Helical" evidence="6">
    <location>
        <begin position="54"/>
        <end position="71"/>
    </location>
</feature>
<dbReference type="STRING" id="1450537.A0A395IC80"/>
<keyword evidence="8" id="KW-1185">Reference proteome</keyword>
<feature type="transmembrane region" description="Helical" evidence="6">
    <location>
        <begin position="394"/>
        <end position="414"/>
    </location>
</feature>
<evidence type="ECO:0000256" key="1">
    <source>
        <dbReference type="ARBA" id="ARBA00004141"/>
    </source>
</evidence>
<feature type="transmembrane region" description="Helical" evidence="6">
    <location>
        <begin position="287"/>
        <end position="306"/>
    </location>
</feature>
<dbReference type="EMBL" id="KZ824267">
    <property type="protein sequence ID" value="RAL17656.1"/>
    <property type="molecule type" value="Genomic_DNA"/>
</dbReference>
<sequence>MTNASAAQSDIELYSLPDNGRAHPGVSRETLPNRDALEHARVGKKEVLKRRFRLARTIGFASSIMITWKAMTIPSLTPCLNGGPAAMTYGYLAVWIAFFSIFITMGELASMIPSAGGQYHWTSILAPSSSRRFLSFITGSISVIAWTVTATSNYIVAANLVQSTVVLGLPNYDAKAWQATLMTCGILLLALFVVIYLSMIFPVIKVFLLIAHIFGFFAVLIALVYLGPSAGLRSGFTQTLDYGGWHNIGLATFVGLQGTVVAFMGMDGAIHMAEEVENSSLVVPQSMLLAILLNGSLGFAMLIAILSKSGDLHKLLTTDTKFLFMFILENSLQSKSAAIILSSMFCILSSCAAFALIAAGSRMLWSFCRERAFPGWRWLRQVDRRTSVPNHSTFIIVLAACLIGLVDIGAPFVLTITLSLVLQGCFFSYLIPLSLLLYRRVKGQIAESEEDGGDSKPFTWGPFRLKGWVEAVNNALAIVFIVVMLFFGLAITGGMILLAVVYYFA</sequence>
<dbReference type="GO" id="GO:0022857">
    <property type="term" value="F:transmembrane transporter activity"/>
    <property type="evidence" value="ECO:0007669"/>
    <property type="project" value="InterPro"/>
</dbReference>
<dbReference type="GO" id="GO:0016020">
    <property type="term" value="C:membrane"/>
    <property type="evidence" value="ECO:0007669"/>
    <property type="project" value="UniProtKB-SubCell"/>
</dbReference>
<keyword evidence="3 6" id="KW-0812">Transmembrane</keyword>
<dbReference type="PANTHER" id="PTHR45649">
    <property type="entry name" value="AMINO-ACID PERMEASE BAT1"/>
    <property type="match status" value="1"/>
</dbReference>
<dbReference type="RefSeq" id="XP_025556810.1">
    <property type="nucleotide sequence ID" value="XM_025698825.1"/>
</dbReference>
<dbReference type="PIRSF" id="PIRSF006060">
    <property type="entry name" value="AA_transporter"/>
    <property type="match status" value="1"/>
</dbReference>
<evidence type="ECO:0000256" key="5">
    <source>
        <dbReference type="ARBA" id="ARBA00023136"/>
    </source>
</evidence>
<keyword evidence="4 6" id="KW-1133">Transmembrane helix</keyword>
<dbReference type="GeneID" id="37203114"/>
<evidence type="ECO:0000313" key="7">
    <source>
        <dbReference type="EMBL" id="RAL17656.1"/>
    </source>
</evidence>
<feature type="transmembrane region" description="Helical" evidence="6">
    <location>
        <begin position="475"/>
        <end position="504"/>
    </location>
</feature>
<feature type="transmembrane region" description="Helical" evidence="6">
    <location>
        <begin position="420"/>
        <end position="438"/>
    </location>
</feature>
<feature type="transmembrane region" description="Helical" evidence="6">
    <location>
        <begin position="206"/>
        <end position="228"/>
    </location>
</feature>
<dbReference type="VEuPathDB" id="FungiDB:BO97DRAFT_448169"/>
<reference evidence="7 8" key="1">
    <citation type="submission" date="2018-02" db="EMBL/GenBank/DDBJ databases">
        <title>The genomes of Aspergillus section Nigri reveals drivers in fungal speciation.</title>
        <authorList>
            <consortium name="DOE Joint Genome Institute"/>
            <person name="Vesth T.C."/>
            <person name="Nybo J."/>
            <person name="Theobald S."/>
            <person name="Brandl J."/>
            <person name="Frisvad J.C."/>
            <person name="Nielsen K.F."/>
            <person name="Lyhne E.K."/>
            <person name="Kogle M.E."/>
            <person name="Kuo A."/>
            <person name="Riley R."/>
            <person name="Clum A."/>
            <person name="Nolan M."/>
            <person name="Lipzen A."/>
            <person name="Salamov A."/>
            <person name="Henrissat B."/>
            <person name="Wiebenga A."/>
            <person name="De vries R.P."/>
            <person name="Grigoriev I.V."/>
            <person name="Mortensen U.H."/>
            <person name="Andersen M.R."/>
            <person name="Baker S.E."/>
        </authorList>
    </citation>
    <scope>NUCLEOTIDE SEQUENCE [LARGE SCALE GENOMIC DNA]</scope>
    <source>
        <strain evidence="7 8">CBS 101889</strain>
    </source>
</reference>
<evidence type="ECO:0000256" key="2">
    <source>
        <dbReference type="ARBA" id="ARBA00022448"/>
    </source>
</evidence>
<evidence type="ECO:0000256" key="4">
    <source>
        <dbReference type="ARBA" id="ARBA00022989"/>
    </source>
</evidence>
<organism evidence="7 8">
    <name type="scientific">Aspergillus homomorphus (strain CBS 101889)</name>
    <dbReference type="NCBI Taxonomy" id="1450537"/>
    <lineage>
        <taxon>Eukaryota</taxon>
        <taxon>Fungi</taxon>
        <taxon>Dikarya</taxon>
        <taxon>Ascomycota</taxon>
        <taxon>Pezizomycotina</taxon>
        <taxon>Eurotiomycetes</taxon>
        <taxon>Eurotiomycetidae</taxon>
        <taxon>Eurotiales</taxon>
        <taxon>Aspergillaceae</taxon>
        <taxon>Aspergillus</taxon>
        <taxon>Aspergillus subgen. Circumdati</taxon>
    </lineage>
</organism>
<dbReference type="OrthoDB" id="3257095at2759"/>
<gene>
    <name evidence="7" type="ORF">BO97DRAFT_448169</name>
</gene>
<dbReference type="PANTHER" id="PTHR45649:SF1">
    <property type="entry name" value="TRANSPORTER, PUTATIVE (EUROFUNG)-RELATED"/>
    <property type="match status" value="1"/>
</dbReference>
<feature type="transmembrane region" description="Helical" evidence="6">
    <location>
        <begin position="337"/>
        <end position="359"/>
    </location>
</feature>
<protein>
    <submittedName>
        <fullName evidence="7">Choline transport protein</fullName>
    </submittedName>
</protein>
<dbReference type="Gene3D" id="1.20.1740.10">
    <property type="entry name" value="Amino acid/polyamine transporter I"/>
    <property type="match status" value="1"/>
</dbReference>
<feature type="transmembrane region" description="Helical" evidence="6">
    <location>
        <begin position="176"/>
        <end position="199"/>
    </location>
</feature>
<keyword evidence="5 6" id="KW-0472">Membrane</keyword>
<proteinExistence type="predicted"/>
<name>A0A395IC80_ASPHC</name>